<dbReference type="OrthoDB" id="5386938at2"/>
<organism evidence="6 7">
    <name type="scientific">Helicobacter jaachi</name>
    <dbReference type="NCBI Taxonomy" id="1677920"/>
    <lineage>
        <taxon>Bacteria</taxon>
        <taxon>Pseudomonadati</taxon>
        <taxon>Campylobacterota</taxon>
        <taxon>Epsilonproteobacteria</taxon>
        <taxon>Campylobacterales</taxon>
        <taxon>Helicobacteraceae</taxon>
        <taxon>Helicobacter</taxon>
    </lineage>
</organism>
<evidence type="ECO:0000256" key="2">
    <source>
        <dbReference type="ARBA" id="ARBA00022691"/>
    </source>
</evidence>
<dbReference type="PANTHER" id="PTHR43861:SF2">
    <property type="entry name" value="CARBOXY-S-ADENOSYL-L-METHIONINE SYNTHASE"/>
    <property type="match status" value="1"/>
</dbReference>
<evidence type="ECO:0000259" key="5">
    <source>
        <dbReference type="Pfam" id="PF13649"/>
    </source>
</evidence>
<comment type="caution">
    <text evidence="6">The sequence shown here is derived from an EMBL/GenBank/DDBJ whole genome shotgun (WGS) entry which is preliminary data.</text>
</comment>
<dbReference type="AlphaFoldDB" id="A0A4U8TBG7"/>
<feature type="domain" description="Methyltransferase" evidence="5">
    <location>
        <begin position="64"/>
        <end position="159"/>
    </location>
</feature>
<dbReference type="HAMAP" id="MF_01589">
    <property type="entry name" value="Cx_SAM_synthase"/>
    <property type="match status" value="1"/>
</dbReference>
<dbReference type="GO" id="GO:1904047">
    <property type="term" value="F:S-adenosyl-L-methionine binding"/>
    <property type="evidence" value="ECO:0007669"/>
    <property type="project" value="UniProtKB-UniRule"/>
</dbReference>
<gene>
    <name evidence="3 6" type="primary">cmoA</name>
    <name evidence="6" type="ORF">LS71_005600</name>
</gene>
<dbReference type="PIRSF" id="PIRSF006325">
    <property type="entry name" value="MeTrfase_bac"/>
    <property type="match status" value="1"/>
</dbReference>
<keyword evidence="2 3" id="KW-0949">S-adenosyl-L-methionine</keyword>
<protein>
    <recommendedName>
        <fullName evidence="3">Carboxy-S-adenosyl-L-methionine synthase</fullName>
        <shortName evidence="3">Cx-SAM synthase</shortName>
        <ecNumber evidence="3">2.1.3.-</ecNumber>
    </recommendedName>
</protein>
<dbReference type="NCBIfam" id="TIGR00740">
    <property type="entry name" value="carboxy-S-adenosyl-L-methionine synthase CmoA"/>
    <property type="match status" value="1"/>
</dbReference>
<evidence type="ECO:0000313" key="7">
    <source>
        <dbReference type="Proteomes" id="UP000029733"/>
    </source>
</evidence>
<accession>A0A4U8TBG7</accession>
<dbReference type="Pfam" id="PF13649">
    <property type="entry name" value="Methyltransf_25"/>
    <property type="match status" value="1"/>
</dbReference>
<dbReference type="GO" id="GO:0016743">
    <property type="term" value="F:carboxyl- or carbamoyltransferase activity"/>
    <property type="evidence" value="ECO:0007669"/>
    <property type="project" value="UniProtKB-UniRule"/>
</dbReference>
<feature type="binding site" evidence="3 4">
    <location>
        <begin position="92"/>
        <end position="93"/>
    </location>
    <ligand>
        <name>S-adenosyl-L-methionine</name>
        <dbReference type="ChEBI" id="CHEBI:59789"/>
    </ligand>
</feature>
<comment type="similarity">
    <text evidence="3">Belongs to the class I-like SAM-binding methyltransferase superfamily. Cx-SAM synthase family.</text>
</comment>
<dbReference type="GO" id="GO:0002098">
    <property type="term" value="P:tRNA wobble uridine modification"/>
    <property type="evidence" value="ECO:0007669"/>
    <property type="project" value="InterPro"/>
</dbReference>
<dbReference type="Gene3D" id="3.40.50.150">
    <property type="entry name" value="Vaccinia Virus protein VP39"/>
    <property type="match status" value="1"/>
</dbReference>
<dbReference type="InterPro" id="IPR029063">
    <property type="entry name" value="SAM-dependent_MTases_sf"/>
</dbReference>
<dbReference type="SUPFAM" id="SSF53335">
    <property type="entry name" value="S-adenosyl-L-methionine-dependent methyltransferases"/>
    <property type="match status" value="1"/>
</dbReference>
<feature type="binding site" evidence="3 4">
    <location>
        <position position="35"/>
    </location>
    <ligand>
        <name>S-adenosyl-L-methionine</name>
        <dbReference type="ChEBI" id="CHEBI:59789"/>
    </ligand>
</feature>
<dbReference type="PANTHER" id="PTHR43861">
    <property type="entry name" value="TRANS-ACONITATE 2-METHYLTRANSFERASE-RELATED"/>
    <property type="match status" value="1"/>
</dbReference>
<proteinExistence type="inferred from homology"/>
<feature type="binding site" evidence="3 4">
    <location>
        <begin position="118"/>
        <end position="119"/>
    </location>
    <ligand>
        <name>S-adenosyl-L-methionine</name>
        <dbReference type="ChEBI" id="CHEBI:59789"/>
    </ligand>
</feature>
<comment type="catalytic activity">
    <reaction evidence="3">
        <text>prephenate + S-adenosyl-L-methionine = carboxy-S-adenosyl-L-methionine + 3-phenylpyruvate + H2O</text>
        <dbReference type="Rhea" id="RHEA:51692"/>
        <dbReference type="ChEBI" id="CHEBI:15377"/>
        <dbReference type="ChEBI" id="CHEBI:18005"/>
        <dbReference type="ChEBI" id="CHEBI:29934"/>
        <dbReference type="ChEBI" id="CHEBI:59789"/>
        <dbReference type="ChEBI" id="CHEBI:134278"/>
    </reaction>
</comment>
<sequence length="243" mass="27798">MRDEIFMQDIGKQFEFDEQVASVFDDMLERSVPHYKEVVGLIVDFCKMNICDNASVQGSQKALIYDLGSSTGTTLLALWQAMSGYAEFIGIDNSRAMIDRANLKAKAYGAEITFIHKDILAYEFLPCSCVIASYILQFIRPMQRQALLQNIYNALDVGGVFFLSEKMTSHHRILDRQMIERYLRYKMQQGYTQGEISKKREALENVLVPFSLEENINLLKNVGFVGVEVLFKWVNFGTIIAKK</sequence>
<evidence type="ECO:0000313" key="6">
    <source>
        <dbReference type="EMBL" id="TLD96538.1"/>
    </source>
</evidence>
<feature type="binding site" evidence="3">
    <location>
        <position position="200"/>
    </location>
    <ligand>
        <name>S-adenosyl-L-methionine</name>
        <dbReference type="ChEBI" id="CHEBI:59789"/>
    </ligand>
</feature>
<evidence type="ECO:0000256" key="4">
    <source>
        <dbReference type="PIRSR" id="PIRSR006325-1"/>
    </source>
</evidence>
<name>A0A4U8TBG7_9HELI</name>
<keyword evidence="1 3" id="KW-0808">Transferase</keyword>
<dbReference type="STRING" id="1677920.LS71_02000"/>
<keyword evidence="7" id="KW-1185">Reference proteome</keyword>
<dbReference type="Proteomes" id="UP000029733">
    <property type="component" value="Unassembled WGS sequence"/>
</dbReference>
<evidence type="ECO:0000256" key="3">
    <source>
        <dbReference type="HAMAP-Rule" id="MF_01589"/>
    </source>
</evidence>
<dbReference type="InterPro" id="IPR005271">
    <property type="entry name" value="CmoA"/>
</dbReference>
<evidence type="ECO:0000256" key="1">
    <source>
        <dbReference type="ARBA" id="ARBA00022679"/>
    </source>
</evidence>
<comment type="function">
    <text evidence="3">Catalyzes the conversion of S-adenosyl-L-methionine (SAM) to carboxy-S-adenosyl-L-methionine (Cx-SAM).</text>
</comment>
<comment type="caution">
    <text evidence="3">Lacks conserved residue(s) required for the propagation of feature annotation.</text>
</comment>
<dbReference type="RefSeq" id="WP_034352955.1">
    <property type="nucleotide sequence ID" value="NZ_JRPR02000003.1"/>
</dbReference>
<dbReference type="InterPro" id="IPR041698">
    <property type="entry name" value="Methyltransf_25"/>
</dbReference>
<dbReference type="CDD" id="cd02440">
    <property type="entry name" value="AdoMet_MTases"/>
    <property type="match status" value="1"/>
</dbReference>
<feature type="binding site" evidence="3 4">
    <location>
        <begin position="68"/>
        <end position="70"/>
    </location>
    <ligand>
        <name>S-adenosyl-L-methionine</name>
        <dbReference type="ChEBI" id="CHEBI:59789"/>
    </ligand>
</feature>
<dbReference type="EC" id="2.1.3.-" evidence="3"/>
<reference evidence="6 7" key="1">
    <citation type="journal article" date="2014" name="Genome Announc.">
        <title>Draft genome sequences of eight enterohepatic helicobacter species isolated from both laboratory and wild rodents.</title>
        <authorList>
            <person name="Sheh A."/>
            <person name="Shen Z."/>
            <person name="Fox J.G."/>
        </authorList>
    </citation>
    <scope>NUCLEOTIDE SEQUENCE [LARGE SCALE GENOMIC DNA]</scope>
    <source>
        <strain evidence="6 7">MIT 09-6949</strain>
    </source>
</reference>
<dbReference type="EMBL" id="JRPR02000003">
    <property type="protein sequence ID" value="TLD96538.1"/>
    <property type="molecule type" value="Genomic_DNA"/>
</dbReference>